<organism evidence="2 3">
    <name type="scientific">Microdochium bolleyi</name>
    <dbReference type="NCBI Taxonomy" id="196109"/>
    <lineage>
        <taxon>Eukaryota</taxon>
        <taxon>Fungi</taxon>
        <taxon>Dikarya</taxon>
        <taxon>Ascomycota</taxon>
        <taxon>Pezizomycotina</taxon>
        <taxon>Sordariomycetes</taxon>
        <taxon>Xylariomycetidae</taxon>
        <taxon>Xylariales</taxon>
        <taxon>Microdochiaceae</taxon>
        <taxon>Microdochium</taxon>
    </lineage>
</organism>
<evidence type="ECO:0000313" key="3">
    <source>
        <dbReference type="Proteomes" id="UP000070501"/>
    </source>
</evidence>
<reference evidence="3" key="1">
    <citation type="submission" date="2016-02" db="EMBL/GenBank/DDBJ databases">
        <title>Draft genome sequence of Microdochium bolleyi, a fungal endophyte of beachgrass.</title>
        <authorList>
            <consortium name="DOE Joint Genome Institute"/>
            <person name="David A.S."/>
            <person name="May G."/>
            <person name="Haridas S."/>
            <person name="Lim J."/>
            <person name="Wang M."/>
            <person name="Labutti K."/>
            <person name="Lipzen A."/>
            <person name="Barry K."/>
            <person name="Grigoriev I.V."/>
        </authorList>
    </citation>
    <scope>NUCLEOTIDE SEQUENCE [LARGE SCALE GENOMIC DNA]</scope>
    <source>
        <strain evidence="3">J235TASD1</strain>
    </source>
</reference>
<feature type="transmembrane region" description="Helical" evidence="1">
    <location>
        <begin position="167"/>
        <end position="186"/>
    </location>
</feature>
<dbReference type="Proteomes" id="UP000070501">
    <property type="component" value="Unassembled WGS sequence"/>
</dbReference>
<evidence type="ECO:0000256" key="1">
    <source>
        <dbReference type="SAM" id="Phobius"/>
    </source>
</evidence>
<keyword evidence="3" id="KW-1185">Reference proteome</keyword>
<keyword evidence="1" id="KW-1133">Transmembrane helix</keyword>
<proteinExistence type="predicted"/>
<dbReference type="AlphaFoldDB" id="A0A136IJQ8"/>
<sequence length="188" mass="20012">MTTPTAADEAQTTMLLTTFLRFAPVLTSAVGATYSYAFSVFFGGFRHPEMSPSAKWAAMPHWFRSVRAASLRTIFGAYNSSIVVGGANALLFWPSSSSTAASVVGGPMSWSRSLYIAGTLLTVAYYLYTITLRLVPLNFTLSDDKAAVADRTVAETKLARLDGRRTATTGVPAAVCFFVAAGLWGAGL</sequence>
<name>A0A136IJQ8_9PEZI</name>
<protein>
    <submittedName>
        <fullName evidence="2">Uncharacterized protein</fullName>
    </submittedName>
</protein>
<feature type="transmembrane region" description="Helical" evidence="1">
    <location>
        <begin position="22"/>
        <end position="45"/>
    </location>
</feature>
<keyword evidence="1" id="KW-0472">Membrane</keyword>
<dbReference type="EMBL" id="KQ964290">
    <property type="protein sequence ID" value="KXJ85213.1"/>
    <property type="molecule type" value="Genomic_DNA"/>
</dbReference>
<keyword evidence="1" id="KW-0812">Transmembrane</keyword>
<dbReference type="OrthoDB" id="10327641at2759"/>
<gene>
    <name evidence="2" type="ORF">Micbo1qcDRAFT_210155</name>
</gene>
<feature type="transmembrane region" description="Helical" evidence="1">
    <location>
        <begin position="113"/>
        <end position="135"/>
    </location>
</feature>
<accession>A0A136IJQ8</accession>
<dbReference type="InParanoid" id="A0A136IJQ8"/>
<feature type="transmembrane region" description="Helical" evidence="1">
    <location>
        <begin position="74"/>
        <end position="93"/>
    </location>
</feature>
<evidence type="ECO:0000313" key="2">
    <source>
        <dbReference type="EMBL" id="KXJ85213.1"/>
    </source>
</evidence>